<dbReference type="PANTHER" id="PTHR11207">
    <property type="entry name" value="RIBONUCLEASE III"/>
    <property type="match status" value="1"/>
</dbReference>
<dbReference type="GO" id="GO:0010468">
    <property type="term" value="P:regulation of gene expression"/>
    <property type="evidence" value="ECO:0007669"/>
    <property type="project" value="TreeGrafter"/>
</dbReference>
<evidence type="ECO:0000256" key="9">
    <source>
        <dbReference type="HAMAP-Rule" id="MF_00104"/>
    </source>
</evidence>
<protein>
    <recommendedName>
        <fullName evidence="9">Ribonuclease 3</fullName>
        <ecNumber evidence="9">3.1.26.3</ecNumber>
    </recommendedName>
    <alternativeName>
        <fullName evidence="9">Ribonuclease III</fullName>
        <shortName evidence="9">RNase III</shortName>
    </alternativeName>
</protein>
<evidence type="ECO:0000259" key="12">
    <source>
        <dbReference type="PROSITE" id="PS50142"/>
    </source>
</evidence>
<dbReference type="CDD" id="cd00593">
    <property type="entry name" value="RIBOc"/>
    <property type="match status" value="1"/>
</dbReference>
<keyword evidence="9" id="KW-0479">Metal-binding</keyword>
<feature type="region of interest" description="Disordered" evidence="10">
    <location>
        <begin position="205"/>
        <end position="231"/>
    </location>
</feature>
<dbReference type="Gene3D" id="3.30.160.20">
    <property type="match status" value="1"/>
</dbReference>
<evidence type="ECO:0000259" key="11">
    <source>
        <dbReference type="PROSITE" id="PS50137"/>
    </source>
</evidence>
<comment type="catalytic activity">
    <reaction evidence="1 9">
        <text>Endonucleolytic cleavage to 5'-phosphomonoester.</text>
        <dbReference type="EC" id="3.1.26.3"/>
    </reaction>
</comment>
<dbReference type="Pfam" id="PF00035">
    <property type="entry name" value="dsrm"/>
    <property type="match status" value="1"/>
</dbReference>
<evidence type="ECO:0000256" key="4">
    <source>
        <dbReference type="ARBA" id="ARBA00022664"/>
    </source>
</evidence>
<sequence>MDLSTFEQIIGFKFKNRDLLKRAFLHRSYLNEHKEVNLDHNERLEFLGDAVLELAVTDWLYHHYPDKQEGDLTAYRAALVNTNALAEAAVGLDLNGHLLLSRGEARDTGRARQYILADTFEAVVGAIYLDQGNEAAQTFIAKTIFAQAAETIRKNLSEDYKSRFQRQAQEVTGITPVYQLVSAEGPDHDKNFTVELLLGEEKISRGEGQSKQEAEQGAAKAGLAKKHWLVE</sequence>
<dbReference type="Pfam" id="PF14622">
    <property type="entry name" value="Ribonucleas_3_3"/>
    <property type="match status" value="1"/>
</dbReference>
<organism evidence="13 14">
    <name type="scientific">Candidatus Vogelbacteria bacterium CG10_big_fil_rev_8_21_14_0_10_49_38</name>
    <dbReference type="NCBI Taxonomy" id="1975043"/>
    <lineage>
        <taxon>Bacteria</taxon>
        <taxon>Candidatus Vogeliibacteriota</taxon>
    </lineage>
</organism>
<evidence type="ECO:0000256" key="1">
    <source>
        <dbReference type="ARBA" id="ARBA00000109"/>
    </source>
</evidence>
<comment type="function">
    <text evidence="9">Digests double-stranded RNA. Involved in the processing of primary rRNA transcript to yield the immediate precursors to the large and small rRNAs (23S and 16S). Processes some mRNAs, and tRNAs when they are encoded in the rRNA operon. Processes pre-crRNA and tracrRNA of type II CRISPR loci if present in the organism.</text>
</comment>
<dbReference type="GO" id="GO:0003725">
    <property type="term" value="F:double-stranded RNA binding"/>
    <property type="evidence" value="ECO:0007669"/>
    <property type="project" value="TreeGrafter"/>
</dbReference>
<dbReference type="GO" id="GO:0004525">
    <property type="term" value="F:ribonuclease III activity"/>
    <property type="evidence" value="ECO:0007669"/>
    <property type="project" value="UniProtKB-UniRule"/>
</dbReference>
<dbReference type="EMBL" id="PCYK01000012">
    <property type="protein sequence ID" value="PIR46064.1"/>
    <property type="molecule type" value="Genomic_DNA"/>
</dbReference>
<name>A0A2H0RJ69_9BACT</name>
<dbReference type="SUPFAM" id="SSF69065">
    <property type="entry name" value="RNase III domain-like"/>
    <property type="match status" value="1"/>
</dbReference>
<dbReference type="PROSITE" id="PS50142">
    <property type="entry name" value="RNASE_3_2"/>
    <property type="match status" value="1"/>
</dbReference>
<keyword evidence="9" id="KW-0963">Cytoplasm</keyword>
<dbReference type="PROSITE" id="PS00517">
    <property type="entry name" value="RNASE_3_1"/>
    <property type="match status" value="1"/>
</dbReference>
<keyword evidence="6 9" id="KW-0255">Endonuclease</keyword>
<comment type="subcellular location">
    <subcellularLocation>
        <location evidence="9">Cytoplasm</location>
    </subcellularLocation>
</comment>
<evidence type="ECO:0000256" key="8">
    <source>
        <dbReference type="ARBA" id="ARBA00022884"/>
    </source>
</evidence>
<keyword evidence="9" id="KW-0460">Magnesium</keyword>
<evidence type="ECO:0000256" key="6">
    <source>
        <dbReference type="ARBA" id="ARBA00022759"/>
    </source>
</evidence>
<evidence type="ECO:0000256" key="7">
    <source>
        <dbReference type="ARBA" id="ARBA00022801"/>
    </source>
</evidence>
<dbReference type="GO" id="GO:0005737">
    <property type="term" value="C:cytoplasm"/>
    <property type="evidence" value="ECO:0007669"/>
    <property type="project" value="UniProtKB-SubCell"/>
</dbReference>
<evidence type="ECO:0000256" key="10">
    <source>
        <dbReference type="SAM" id="MobiDB-lite"/>
    </source>
</evidence>
<dbReference type="SUPFAM" id="SSF54768">
    <property type="entry name" value="dsRNA-binding domain-like"/>
    <property type="match status" value="1"/>
</dbReference>
<comment type="caution">
    <text evidence="13">The sequence shown here is derived from an EMBL/GenBank/DDBJ whole genome shotgun (WGS) entry which is preliminary data.</text>
</comment>
<feature type="compositionally biased region" description="Basic and acidic residues" evidence="10">
    <location>
        <begin position="205"/>
        <end position="214"/>
    </location>
</feature>
<dbReference type="GO" id="GO:0006364">
    <property type="term" value="P:rRNA processing"/>
    <property type="evidence" value="ECO:0007669"/>
    <property type="project" value="UniProtKB-UniRule"/>
</dbReference>
<dbReference type="InterPro" id="IPR000999">
    <property type="entry name" value="RNase_III_dom"/>
</dbReference>
<comment type="cofactor">
    <cofactor evidence="9">
        <name>Mg(2+)</name>
        <dbReference type="ChEBI" id="CHEBI:18420"/>
    </cofactor>
</comment>
<feature type="domain" description="RNase III" evidence="12">
    <location>
        <begin position="3"/>
        <end position="132"/>
    </location>
</feature>
<dbReference type="GO" id="GO:0046872">
    <property type="term" value="F:metal ion binding"/>
    <property type="evidence" value="ECO:0007669"/>
    <property type="project" value="UniProtKB-KW"/>
</dbReference>
<keyword evidence="9" id="KW-0819">tRNA processing</keyword>
<feature type="binding site" evidence="9">
    <location>
        <position position="118"/>
    </location>
    <ligand>
        <name>Mg(2+)</name>
        <dbReference type="ChEBI" id="CHEBI:18420"/>
    </ligand>
</feature>
<dbReference type="FunFam" id="1.10.1520.10:FF:000001">
    <property type="entry name" value="Ribonuclease 3"/>
    <property type="match status" value="1"/>
</dbReference>
<dbReference type="EC" id="3.1.26.3" evidence="9"/>
<dbReference type="PROSITE" id="PS50137">
    <property type="entry name" value="DS_RBD"/>
    <property type="match status" value="1"/>
</dbReference>
<dbReference type="HAMAP" id="MF_00104">
    <property type="entry name" value="RNase_III"/>
    <property type="match status" value="1"/>
</dbReference>
<evidence type="ECO:0000313" key="14">
    <source>
        <dbReference type="Proteomes" id="UP000230431"/>
    </source>
</evidence>
<feature type="domain" description="DRBM" evidence="11">
    <location>
        <begin position="159"/>
        <end position="223"/>
    </location>
</feature>
<feature type="active site" evidence="9">
    <location>
        <position position="121"/>
    </location>
</feature>
<dbReference type="CDD" id="cd10845">
    <property type="entry name" value="DSRM_RNAse_III_family"/>
    <property type="match status" value="1"/>
</dbReference>
<evidence type="ECO:0000256" key="3">
    <source>
        <dbReference type="ARBA" id="ARBA00022552"/>
    </source>
</evidence>
<keyword evidence="8 9" id="KW-0694">RNA-binding</keyword>
<dbReference type="SMART" id="SM00535">
    <property type="entry name" value="RIBOc"/>
    <property type="match status" value="1"/>
</dbReference>
<gene>
    <name evidence="9 13" type="primary">rnc</name>
    <name evidence="13" type="ORF">COV08_01445</name>
</gene>
<dbReference type="GO" id="GO:0008033">
    <property type="term" value="P:tRNA processing"/>
    <property type="evidence" value="ECO:0007669"/>
    <property type="project" value="UniProtKB-KW"/>
</dbReference>
<dbReference type="GO" id="GO:0006397">
    <property type="term" value="P:mRNA processing"/>
    <property type="evidence" value="ECO:0007669"/>
    <property type="project" value="UniProtKB-UniRule"/>
</dbReference>
<proteinExistence type="inferred from homology"/>
<feature type="active site" evidence="9">
    <location>
        <position position="49"/>
    </location>
</feature>
<reference evidence="13 14" key="1">
    <citation type="submission" date="2017-09" db="EMBL/GenBank/DDBJ databases">
        <title>Depth-based differentiation of microbial function through sediment-hosted aquifers and enrichment of novel symbionts in the deep terrestrial subsurface.</title>
        <authorList>
            <person name="Probst A.J."/>
            <person name="Ladd B."/>
            <person name="Jarett J.K."/>
            <person name="Geller-Mcgrath D.E."/>
            <person name="Sieber C.M."/>
            <person name="Emerson J.B."/>
            <person name="Anantharaman K."/>
            <person name="Thomas B.C."/>
            <person name="Malmstrom R."/>
            <person name="Stieglmeier M."/>
            <person name="Klingl A."/>
            <person name="Woyke T."/>
            <person name="Ryan C.M."/>
            <person name="Banfield J.F."/>
        </authorList>
    </citation>
    <scope>NUCLEOTIDE SEQUENCE [LARGE SCALE GENOMIC DNA]</scope>
    <source>
        <strain evidence="13">CG10_big_fil_rev_8_21_14_0_10_49_38</strain>
    </source>
</reference>
<feature type="binding site" evidence="9">
    <location>
        <position position="121"/>
    </location>
    <ligand>
        <name>Mg(2+)</name>
        <dbReference type="ChEBI" id="CHEBI:18420"/>
    </ligand>
</feature>
<dbReference type="SMART" id="SM00358">
    <property type="entry name" value="DSRM"/>
    <property type="match status" value="1"/>
</dbReference>
<dbReference type="AlphaFoldDB" id="A0A2H0RJ69"/>
<dbReference type="InterPro" id="IPR014720">
    <property type="entry name" value="dsRBD_dom"/>
</dbReference>
<dbReference type="PANTHER" id="PTHR11207:SF0">
    <property type="entry name" value="RIBONUCLEASE 3"/>
    <property type="match status" value="1"/>
</dbReference>
<accession>A0A2H0RJ69</accession>
<dbReference type="Gene3D" id="1.10.1520.10">
    <property type="entry name" value="Ribonuclease III domain"/>
    <property type="match status" value="1"/>
</dbReference>
<evidence type="ECO:0000256" key="5">
    <source>
        <dbReference type="ARBA" id="ARBA00022722"/>
    </source>
</evidence>
<feature type="binding site" evidence="9">
    <location>
        <position position="45"/>
    </location>
    <ligand>
        <name>Mg(2+)</name>
        <dbReference type="ChEBI" id="CHEBI:18420"/>
    </ligand>
</feature>
<dbReference type="GO" id="GO:0019843">
    <property type="term" value="F:rRNA binding"/>
    <property type="evidence" value="ECO:0007669"/>
    <property type="project" value="UniProtKB-KW"/>
</dbReference>
<comment type="similarity">
    <text evidence="2">Belongs to the ribonuclease III family.</text>
</comment>
<dbReference type="NCBIfam" id="TIGR02191">
    <property type="entry name" value="RNaseIII"/>
    <property type="match status" value="1"/>
</dbReference>
<dbReference type="InterPro" id="IPR036389">
    <property type="entry name" value="RNase_III_sf"/>
</dbReference>
<dbReference type="Proteomes" id="UP000230431">
    <property type="component" value="Unassembled WGS sequence"/>
</dbReference>
<comment type="subunit">
    <text evidence="9">Homodimer.</text>
</comment>
<keyword evidence="5 9" id="KW-0540">Nuclease</keyword>
<evidence type="ECO:0000313" key="13">
    <source>
        <dbReference type="EMBL" id="PIR46064.1"/>
    </source>
</evidence>
<dbReference type="InterPro" id="IPR011907">
    <property type="entry name" value="RNase_III"/>
</dbReference>
<keyword evidence="9" id="KW-0699">rRNA-binding</keyword>
<keyword evidence="3 9" id="KW-0698">rRNA processing</keyword>
<evidence type="ECO:0000256" key="2">
    <source>
        <dbReference type="ARBA" id="ARBA00010183"/>
    </source>
</evidence>
<keyword evidence="7 9" id="KW-0378">Hydrolase</keyword>
<keyword evidence="4 9" id="KW-0507">mRNA processing</keyword>